<dbReference type="PROSITE" id="PS51900">
    <property type="entry name" value="CB"/>
    <property type="match status" value="1"/>
</dbReference>
<evidence type="ECO:0000256" key="8">
    <source>
        <dbReference type="ARBA" id="ARBA00023172"/>
    </source>
</evidence>
<dbReference type="EMBL" id="PEYM01000135">
    <property type="protein sequence ID" value="PIS28403.1"/>
    <property type="molecule type" value="Genomic_DNA"/>
</dbReference>
<evidence type="ECO:0000256" key="5">
    <source>
        <dbReference type="ARBA" id="ARBA00022829"/>
    </source>
</evidence>
<feature type="active site" evidence="10">
    <location>
        <position position="233"/>
    </location>
</feature>
<dbReference type="GO" id="GO:0007059">
    <property type="term" value="P:chromosome segregation"/>
    <property type="evidence" value="ECO:0007669"/>
    <property type="project" value="UniProtKB-UniRule"/>
</dbReference>
<evidence type="ECO:0000256" key="6">
    <source>
        <dbReference type="ARBA" id="ARBA00022908"/>
    </source>
</evidence>
<keyword evidence="7 10" id="KW-0238">DNA-binding</keyword>
<comment type="similarity">
    <text evidence="10">Belongs to the 'phage' integrase family. XerC subfamily.</text>
</comment>
<dbReference type="PROSITE" id="PS51898">
    <property type="entry name" value="TYR_RECOMBINASE"/>
    <property type="match status" value="1"/>
</dbReference>
<dbReference type="InterPro" id="IPR011932">
    <property type="entry name" value="Recomb_XerD"/>
</dbReference>
<keyword evidence="6 10" id="KW-0229">DNA integration</keyword>
<evidence type="ECO:0000256" key="1">
    <source>
        <dbReference type="ARBA" id="ARBA00004496"/>
    </source>
</evidence>
<comment type="subcellular location">
    <subcellularLocation>
        <location evidence="1 10">Cytoplasm</location>
    </subcellularLocation>
</comment>
<evidence type="ECO:0000256" key="4">
    <source>
        <dbReference type="ARBA" id="ARBA00022618"/>
    </source>
</evidence>
<dbReference type="SUPFAM" id="SSF56349">
    <property type="entry name" value="DNA breaking-rejoining enzymes"/>
    <property type="match status" value="1"/>
</dbReference>
<dbReference type="InterPro" id="IPR023009">
    <property type="entry name" value="Tyrosine_recombinase_XerC/XerD"/>
</dbReference>
<feature type="domain" description="Core-binding (CB)" evidence="12">
    <location>
        <begin position="1"/>
        <end position="78"/>
    </location>
</feature>
<evidence type="ECO:0000256" key="10">
    <source>
        <dbReference type="HAMAP-Rule" id="MF_01808"/>
    </source>
</evidence>
<dbReference type="NCBIfam" id="TIGR02225">
    <property type="entry name" value="recomb_XerD"/>
    <property type="match status" value="1"/>
</dbReference>
<evidence type="ECO:0000259" key="12">
    <source>
        <dbReference type="PROSITE" id="PS51900"/>
    </source>
</evidence>
<dbReference type="AlphaFoldDB" id="A0A2H0XU12"/>
<proteinExistence type="inferred from homology"/>
<organism evidence="13 14">
    <name type="scientific">Candidatus Saganbacteria bacterium CG08_land_8_20_14_0_20_45_16</name>
    <dbReference type="NCBI Taxonomy" id="2014293"/>
    <lineage>
        <taxon>Bacteria</taxon>
        <taxon>Bacillati</taxon>
        <taxon>Saganbacteria</taxon>
    </lineage>
</organism>
<dbReference type="InterPro" id="IPR044068">
    <property type="entry name" value="CB"/>
</dbReference>
<feature type="active site" evidence="10">
    <location>
        <position position="139"/>
    </location>
</feature>
<dbReference type="InterPro" id="IPR002104">
    <property type="entry name" value="Integrase_catalytic"/>
</dbReference>
<dbReference type="NCBIfam" id="NF001399">
    <property type="entry name" value="PRK00283.1"/>
    <property type="match status" value="1"/>
</dbReference>
<feature type="active site" evidence="10">
    <location>
        <position position="259"/>
    </location>
</feature>
<dbReference type="GO" id="GO:0051301">
    <property type="term" value="P:cell division"/>
    <property type="evidence" value="ECO:0007669"/>
    <property type="project" value="UniProtKB-KW"/>
</dbReference>
<dbReference type="Pfam" id="PF02899">
    <property type="entry name" value="Phage_int_SAM_1"/>
    <property type="match status" value="1"/>
</dbReference>
<dbReference type="NCBIfam" id="NF040815">
    <property type="entry name" value="recomb_XerA_Arch"/>
    <property type="match status" value="1"/>
</dbReference>
<evidence type="ECO:0000256" key="2">
    <source>
        <dbReference type="ARBA" id="ARBA00010450"/>
    </source>
</evidence>
<dbReference type="GO" id="GO:0009037">
    <property type="term" value="F:tyrosine-based site-specific recombinase activity"/>
    <property type="evidence" value="ECO:0007669"/>
    <property type="project" value="UniProtKB-UniRule"/>
</dbReference>
<comment type="function">
    <text evidence="10">Site-specific tyrosine recombinase, which acts by catalyzing the cutting and rejoining of the recombining DNA molecules. The XerC-XerD complex is essential to convert dimers of the bacterial chromosome into monomers to permit their segregation at cell division. It also contributes to the segregational stability of plasmids.</text>
</comment>
<dbReference type="Gene3D" id="1.10.443.10">
    <property type="entry name" value="Intergrase catalytic core"/>
    <property type="match status" value="1"/>
</dbReference>
<dbReference type="GO" id="GO:0006313">
    <property type="term" value="P:DNA transposition"/>
    <property type="evidence" value="ECO:0007669"/>
    <property type="project" value="UniProtKB-UniRule"/>
</dbReference>
<keyword evidence="5 10" id="KW-0159">Chromosome partition</keyword>
<keyword evidence="9 10" id="KW-0131">Cell cycle</keyword>
<comment type="similarity">
    <text evidence="2">Belongs to the 'phage' integrase family. XerD subfamily.</text>
</comment>
<dbReference type="CDD" id="cd00798">
    <property type="entry name" value="INT_XerDC_C"/>
    <property type="match status" value="1"/>
</dbReference>
<dbReference type="Pfam" id="PF00589">
    <property type="entry name" value="Phage_integrase"/>
    <property type="match status" value="1"/>
</dbReference>
<keyword evidence="4 10" id="KW-0132">Cell division</keyword>
<protein>
    <recommendedName>
        <fullName evidence="10">Tyrosine recombinase XerC</fullName>
    </recommendedName>
</protein>
<feature type="domain" description="Tyr recombinase" evidence="11">
    <location>
        <begin position="99"/>
        <end position="281"/>
    </location>
</feature>
<dbReference type="HAMAP" id="MF_01808">
    <property type="entry name" value="Recomb_XerC_XerD"/>
    <property type="match status" value="1"/>
</dbReference>
<dbReference type="PANTHER" id="PTHR30349">
    <property type="entry name" value="PHAGE INTEGRASE-RELATED"/>
    <property type="match status" value="1"/>
</dbReference>
<evidence type="ECO:0000256" key="3">
    <source>
        <dbReference type="ARBA" id="ARBA00022490"/>
    </source>
</evidence>
<dbReference type="InterPro" id="IPR050090">
    <property type="entry name" value="Tyrosine_recombinase_XerCD"/>
</dbReference>
<dbReference type="PANTHER" id="PTHR30349:SF81">
    <property type="entry name" value="TYROSINE RECOMBINASE XERC"/>
    <property type="match status" value="1"/>
</dbReference>
<dbReference type="InterPro" id="IPR011010">
    <property type="entry name" value="DNA_brk_join_enz"/>
</dbReference>
<dbReference type="InterPro" id="IPR004107">
    <property type="entry name" value="Integrase_SAM-like_N"/>
</dbReference>
<name>A0A2H0XU12_UNCSA</name>
<keyword evidence="3 10" id="KW-0963">Cytoplasm</keyword>
<comment type="caution">
    <text evidence="13">The sequence shown here is derived from an EMBL/GenBank/DDBJ whole genome shotgun (WGS) entry which is preliminary data.</text>
</comment>
<evidence type="ECO:0000313" key="13">
    <source>
        <dbReference type="EMBL" id="PIS28403.1"/>
    </source>
</evidence>
<dbReference type="GO" id="GO:0005737">
    <property type="term" value="C:cytoplasm"/>
    <property type="evidence" value="ECO:0007669"/>
    <property type="project" value="UniProtKB-SubCell"/>
</dbReference>
<evidence type="ECO:0000259" key="11">
    <source>
        <dbReference type="PROSITE" id="PS51898"/>
    </source>
</evidence>
<keyword evidence="8 10" id="KW-0233">DNA recombination</keyword>
<evidence type="ECO:0000256" key="7">
    <source>
        <dbReference type="ARBA" id="ARBA00023125"/>
    </source>
</evidence>
<feature type="active site" evidence="10">
    <location>
        <position position="163"/>
    </location>
</feature>
<feature type="active site" evidence="10">
    <location>
        <position position="236"/>
    </location>
</feature>
<evidence type="ECO:0000313" key="14">
    <source>
        <dbReference type="Proteomes" id="UP000231343"/>
    </source>
</evidence>
<dbReference type="Proteomes" id="UP000231343">
    <property type="component" value="Unassembled WGS sequence"/>
</dbReference>
<accession>A0A2H0XU12</accession>
<feature type="active site" description="O-(3'-phospho-DNA)-tyrosine intermediate" evidence="10">
    <location>
        <position position="268"/>
    </location>
</feature>
<sequence length="287" mass="32887">MQDFLDFLKIERGYSDNTLKSYRKDLSQFTKFLNGKSEAVVRRDDIQAYMAFLYDKGYAVSSTERKLACLKSFFHYQMREEIIGEDPTIDIRLPKKAKRLPKSLSISETIKLISSPREKNFMAIRDLAMLELLYASGMRASEITSLNISDINFSVAFVKCLGKGSKERIVPINKITLAALKVYLEKARGEFPPRDKEALFLDKNGERLTRQGLWLVIKKYVKLTGVKGNTSPHTLRHSFATHLLEKGADLRSVQEMLGHADIATTQIYTSVSRERLKRVYRKAHPRA</sequence>
<reference evidence="13 14" key="1">
    <citation type="submission" date="2017-09" db="EMBL/GenBank/DDBJ databases">
        <title>Depth-based differentiation of microbial function through sediment-hosted aquifers and enrichment of novel symbionts in the deep terrestrial subsurface.</title>
        <authorList>
            <person name="Probst A.J."/>
            <person name="Ladd B."/>
            <person name="Jarett J.K."/>
            <person name="Geller-Mcgrath D.E."/>
            <person name="Sieber C.M."/>
            <person name="Emerson J.B."/>
            <person name="Anantharaman K."/>
            <person name="Thomas B.C."/>
            <person name="Malmstrom R."/>
            <person name="Stieglmeier M."/>
            <person name="Klingl A."/>
            <person name="Woyke T."/>
            <person name="Ryan C.M."/>
            <person name="Banfield J.F."/>
        </authorList>
    </citation>
    <scope>NUCLEOTIDE SEQUENCE [LARGE SCALE GENOMIC DNA]</scope>
    <source>
        <strain evidence="13">CG08_land_8_20_14_0_20_45_16</strain>
    </source>
</reference>
<dbReference type="GO" id="GO:0003677">
    <property type="term" value="F:DNA binding"/>
    <property type="evidence" value="ECO:0007669"/>
    <property type="project" value="UniProtKB-UniRule"/>
</dbReference>
<dbReference type="InterPro" id="IPR013762">
    <property type="entry name" value="Integrase-like_cat_sf"/>
</dbReference>
<dbReference type="InterPro" id="IPR010998">
    <property type="entry name" value="Integrase_recombinase_N"/>
</dbReference>
<gene>
    <name evidence="10" type="primary">xerC</name>
    <name evidence="13" type="ORF">COT42_08200</name>
</gene>
<evidence type="ECO:0000256" key="9">
    <source>
        <dbReference type="ARBA" id="ARBA00023306"/>
    </source>
</evidence>
<comment type="subunit">
    <text evidence="10">Forms a cyclic heterotetrameric complex composed of two molecules of XerC and two molecules of XerD.</text>
</comment>
<dbReference type="Gene3D" id="1.10.150.130">
    <property type="match status" value="1"/>
</dbReference>